<sequence>MLLICFVSSIAALIMKTGSNTIGENHCDLSLRCMNDSISVPVIRLAALKCIKKTSCPVLDNLSCAVNKVRKIQIHLKDIRIKQKKNDYWIQVKLTSYDDLIKQGNQSLFVKFSFEEGHTCYQFSIPLFFFTSSKDILLPCFRIQMLQRNYLRLFLSVHRETDEVISIQAMKYSLNNITDGQWLGGSVFKATYDFDDELIYFCLNTVQDLKCPFNNSIAIYKSYPDDVCSIKQAPIYSKTLPPDGRLNISREVLSLCQKYCIYVIFSKSQQCGALHPKYFIDVAFIQLPTAVSDTVPTTISSTISTSMAVDTDEFHTVIPEHDCEKWNFTIDVKVIEKNIIATVFLWPEYELCFSSYYMYLYKFSSPTCDPDCGHQTCKTFKFEAGPNNKEILKVYKNVDIGFYCILVVPFLNRSPVFEWTRDSGSFNVSETVASNNTKVDQRENDPKFPSKVIVAIAFLLFFTVFALWSCSEHIRRSKIKTDKVPEKSNEIEERESIPLLPLVVDTVYLFHPGDDDPVADKVLWLKQFLQEDAQFNVVTLRDVLPEYLKRPNRYISEMLSCDCSGTGPYCTSKKKFIVIISEKVLYDFHDSNHIWKFQEEKAFREVLEFVECTDWRKAYCHLFLVVFNESICIDHRFKSFLPTTTYGVAYVMPNGVLNLCTKLNPEISSHLPIENLSILLEQ</sequence>
<evidence type="ECO:0000256" key="1">
    <source>
        <dbReference type="SAM" id="Phobius"/>
    </source>
</evidence>
<evidence type="ECO:0008006" key="5">
    <source>
        <dbReference type="Google" id="ProtNLM"/>
    </source>
</evidence>
<keyword evidence="1" id="KW-0472">Membrane</keyword>
<evidence type="ECO:0000256" key="2">
    <source>
        <dbReference type="SAM" id="SignalP"/>
    </source>
</evidence>
<protein>
    <recommendedName>
        <fullName evidence="5">SEFIR domain-containing protein</fullName>
    </recommendedName>
</protein>
<evidence type="ECO:0000313" key="3">
    <source>
        <dbReference type="EMBL" id="KAF8774458.1"/>
    </source>
</evidence>
<dbReference type="Proteomes" id="UP000807504">
    <property type="component" value="Unassembled WGS sequence"/>
</dbReference>
<dbReference type="EMBL" id="JABXBU010002227">
    <property type="protein sequence ID" value="KAF8774458.1"/>
    <property type="molecule type" value="Genomic_DNA"/>
</dbReference>
<accession>A0A8T0ELJ7</accession>
<reference evidence="3" key="2">
    <citation type="submission" date="2020-06" db="EMBL/GenBank/DDBJ databases">
        <authorList>
            <person name="Sheffer M."/>
        </authorList>
    </citation>
    <scope>NUCLEOTIDE SEQUENCE</scope>
</reference>
<feature type="transmembrane region" description="Helical" evidence="1">
    <location>
        <begin position="452"/>
        <end position="470"/>
    </location>
</feature>
<dbReference type="AlphaFoldDB" id="A0A8T0ELJ7"/>
<keyword evidence="1" id="KW-1133">Transmembrane helix</keyword>
<evidence type="ECO:0000313" key="4">
    <source>
        <dbReference type="Proteomes" id="UP000807504"/>
    </source>
</evidence>
<reference evidence="3" key="1">
    <citation type="journal article" date="2020" name="bioRxiv">
        <title>Chromosome-level reference genome of the European wasp spider Argiope bruennichi: a resource for studies on range expansion and evolutionary adaptation.</title>
        <authorList>
            <person name="Sheffer M.M."/>
            <person name="Hoppe A."/>
            <person name="Krehenwinkel H."/>
            <person name="Uhl G."/>
            <person name="Kuss A.W."/>
            <person name="Jensen L."/>
            <person name="Jensen C."/>
            <person name="Gillespie R.G."/>
            <person name="Hoff K.J."/>
            <person name="Prost S."/>
        </authorList>
    </citation>
    <scope>NUCLEOTIDE SEQUENCE</scope>
</reference>
<keyword evidence="4" id="KW-1185">Reference proteome</keyword>
<keyword evidence="2" id="KW-0732">Signal</keyword>
<keyword evidence="1" id="KW-0812">Transmembrane</keyword>
<proteinExistence type="predicted"/>
<feature type="signal peptide" evidence="2">
    <location>
        <begin position="1"/>
        <end position="19"/>
    </location>
</feature>
<feature type="chain" id="PRO_5035911601" description="SEFIR domain-containing protein" evidence="2">
    <location>
        <begin position="20"/>
        <end position="682"/>
    </location>
</feature>
<name>A0A8T0ELJ7_ARGBR</name>
<comment type="caution">
    <text evidence="3">The sequence shown here is derived from an EMBL/GenBank/DDBJ whole genome shotgun (WGS) entry which is preliminary data.</text>
</comment>
<gene>
    <name evidence="3" type="ORF">HNY73_017007</name>
</gene>
<organism evidence="3 4">
    <name type="scientific">Argiope bruennichi</name>
    <name type="common">Wasp spider</name>
    <name type="synonym">Aranea bruennichi</name>
    <dbReference type="NCBI Taxonomy" id="94029"/>
    <lineage>
        <taxon>Eukaryota</taxon>
        <taxon>Metazoa</taxon>
        <taxon>Ecdysozoa</taxon>
        <taxon>Arthropoda</taxon>
        <taxon>Chelicerata</taxon>
        <taxon>Arachnida</taxon>
        <taxon>Araneae</taxon>
        <taxon>Araneomorphae</taxon>
        <taxon>Entelegynae</taxon>
        <taxon>Araneoidea</taxon>
        <taxon>Araneidae</taxon>
        <taxon>Argiope</taxon>
    </lineage>
</organism>